<dbReference type="CDD" id="cd03443">
    <property type="entry name" value="PaaI_thioesterase"/>
    <property type="match status" value="1"/>
</dbReference>
<evidence type="ECO:0000313" key="3">
    <source>
        <dbReference type="EMBL" id="PAV66419.1"/>
    </source>
</evidence>
<dbReference type="InterPro" id="IPR006683">
    <property type="entry name" value="Thioestr_dom"/>
</dbReference>
<name>A0A2A2JXY3_9BILA</name>
<dbReference type="InterPro" id="IPR029069">
    <property type="entry name" value="HotDog_dom_sf"/>
</dbReference>
<dbReference type="SUPFAM" id="SSF54637">
    <property type="entry name" value="Thioesterase/thiol ester dehydrase-isomerase"/>
    <property type="match status" value="1"/>
</dbReference>
<keyword evidence="4" id="KW-1185">Reference proteome</keyword>
<reference evidence="3 4" key="1">
    <citation type="journal article" date="2017" name="Curr. Biol.">
        <title>Genome architecture and evolution of a unichromosomal asexual nematode.</title>
        <authorList>
            <person name="Fradin H."/>
            <person name="Zegar C."/>
            <person name="Gutwein M."/>
            <person name="Lucas J."/>
            <person name="Kovtun M."/>
            <person name="Corcoran D."/>
            <person name="Baugh L.R."/>
            <person name="Kiontke K."/>
            <person name="Gunsalus K."/>
            <person name="Fitch D.H."/>
            <person name="Piano F."/>
        </authorList>
    </citation>
    <scope>NUCLEOTIDE SEQUENCE [LARGE SCALE GENOMIC DNA]</scope>
    <source>
        <strain evidence="3">PF1309</strain>
    </source>
</reference>
<dbReference type="Proteomes" id="UP000218231">
    <property type="component" value="Unassembled WGS sequence"/>
</dbReference>
<comment type="caution">
    <text evidence="3">The sequence shown here is derived from an EMBL/GenBank/DDBJ whole genome shotgun (WGS) entry which is preliminary data.</text>
</comment>
<feature type="domain" description="Thioesterase" evidence="2">
    <location>
        <begin position="344"/>
        <end position="413"/>
    </location>
</feature>
<dbReference type="Gene3D" id="3.10.129.10">
    <property type="entry name" value="Hotdog Thioesterase"/>
    <property type="match status" value="1"/>
</dbReference>
<feature type="compositionally biased region" description="Polar residues" evidence="1">
    <location>
        <begin position="14"/>
        <end position="23"/>
    </location>
</feature>
<dbReference type="Pfam" id="PF03061">
    <property type="entry name" value="4HBT"/>
    <property type="match status" value="1"/>
</dbReference>
<feature type="region of interest" description="Disordered" evidence="1">
    <location>
        <begin position="1"/>
        <end position="41"/>
    </location>
</feature>
<dbReference type="AlphaFoldDB" id="A0A2A2JXY3"/>
<proteinExistence type="predicted"/>
<evidence type="ECO:0000313" key="4">
    <source>
        <dbReference type="Proteomes" id="UP000218231"/>
    </source>
</evidence>
<gene>
    <name evidence="3" type="ORF">WR25_12127</name>
</gene>
<sequence>MTTRSMDAIRGVRSHSSNRSAITPSRDPMSGSSLPDGSSARSCVSISSRMTASNTRALLPKRAYRVRLEMRACSAIMSALAPSNPCSKNSSRALLRMCEPSRESIGTVSGSQQCSVRSREDGRAAFVRCRSQLLGAVAGSLQGVSHGNHAAARTGESIGRCSGFVSPTSGTLRERRQPIAGPLLLSGVEVARDRVHGAADLLDQCDGVPSAAKEPAFLGGDDGKLPVVRRNDRGRARGCTVEADVRGAGQCRSCDRRFHACDDGDPRFKADGSRTKFVNRTVSKVARPDQDEDGIVAGDWSLQPGDIPWGNRLGLELVSIGDGLSSLRVGWREELADEDETLATGVLTSLIDQACGVAVMSRLGRRLAISTLNLKVDHVRSPEARCSATAWAHCYDATERRAFVRTEVWDTDPSHLIATAQGVFSINRAVGP</sequence>
<organism evidence="3 4">
    <name type="scientific">Diploscapter pachys</name>
    <dbReference type="NCBI Taxonomy" id="2018661"/>
    <lineage>
        <taxon>Eukaryota</taxon>
        <taxon>Metazoa</taxon>
        <taxon>Ecdysozoa</taxon>
        <taxon>Nematoda</taxon>
        <taxon>Chromadorea</taxon>
        <taxon>Rhabditida</taxon>
        <taxon>Rhabditina</taxon>
        <taxon>Rhabditomorpha</taxon>
        <taxon>Rhabditoidea</taxon>
        <taxon>Rhabditidae</taxon>
        <taxon>Diploscapter</taxon>
    </lineage>
</organism>
<accession>A0A2A2JXY3</accession>
<evidence type="ECO:0000256" key="1">
    <source>
        <dbReference type="SAM" id="MobiDB-lite"/>
    </source>
</evidence>
<evidence type="ECO:0000259" key="2">
    <source>
        <dbReference type="Pfam" id="PF03061"/>
    </source>
</evidence>
<dbReference type="EMBL" id="LIAE01010103">
    <property type="protein sequence ID" value="PAV66419.1"/>
    <property type="molecule type" value="Genomic_DNA"/>
</dbReference>
<protein>
    <recommendedName>
        <fullName evidence="2">Thioesterase domain-containing protein</fullName>
    </recommendedName>
</protein>